<feature type="region of interest" description="Disordered" evidence="7">
    <location>
        <begin position="177"/>
        <end position="201"/>
    </location>
</feature>
<dbReference type="GO" id="GO:0030688">
    <property type="term" value="C:preribosome, small subunit precursor"/>
    <property type="evidence" value="ECO:0007669"/>
    <property type="project" value="TreeGrafter"/>
</dbReference>
<dbReference type="Pfam" id="PF05739">
    <property type="entry name" value="SNARE"/>
    <property type="match status" value="1"/>
</dbReference>
<dbReference type="GO" id="GO:0005730">
    <property type="term" value="C:nucleolus"/>
    <property type="evidence" value="ECO:0007669"/>
    <property type="project" value="TreeGrafter"/>
</dbReference>
<dbReference type="CDD" id="cd15844">
    <property type="entry name" value="SNARE_syntaxin5"/>
    <property type="match status" value="1"/>
</dbReference>
<dbReference type="Proteomes" id="UP000717515">
    <property type="component" value="Unassembled WGS sequence"/>
</dbReference>
<feature type="repeat" description="Pumilio" evidence="6">
    <location>
        <begin position="720"/>
        <end position="756"/>
    </location>
</feature>
<dbReference type="AlphaFoldDB" id="A0A9P7ZYV7"/>
<feature type="compositionally biased region" description="Acidic residues" evidence="7">
    <location>
        <begin position="1095"/>
        <end position="1112"/>
    </location>
</feature>
<dbReference type="InterPro" id="IPR016024">
    <property type="entry name" value="ARM-type_fold"/>
</dbReference>
<dbReference type="GO" id="GO:0016020">
    <property type="term" value="C:membrane"/>
    <property type="evidence" value="ECO:0007669"/>
    <property type="project" value="InterPro"/>
</dbReference>
<dbReference type="GO" id="GO:0000056">
    <property type="term" value="P:ribosomal small subunit export from nucleus"/>
    <property type="evidence" value="ECO:0007669"/>
    <property type="project" value="TreeGrafter"/>
</dbReference>
<evidence type="ECO:0000256" key="7">
    <source>
        <dbReference type="SAM" id="MobiDB-lite"/>
    </source>
</evidence>
<organism evidence="10 11">
    <name type="scientific">Mortierella alpina</name>
    <name type="common">Oleaginous fungus</name>
    <name type="synonym">Mortierella renispora</name>
    <dbReference type="NCBI Taxonomy" id="64518"/>
    <lineage>
        <taxon>Eukaryota</taxon>
        <taxon>Fungi</taxon>
        <taxon>Fungi incertae sedis</taxon>
        <taxon>Mucoromycota</taxon>
        <taxon>Mortierellomycotina</taxon>
        <taxon>Mortierellomycetes</taxon>
        <taxon>Mortierellales</taxon>
        <taxon>Mortierellaceae</taxon>
        <taxon>Mortierella</taxon>
    </lineage>
</organism>
<dbReference type="PROSITE" id="PS50192">
    <property type="entry name" value="T_SNARE"/>
    <property type="match status" value="1"/>
</dbReference>
<dbReference type="InterPro" id="IPR040000">
    <property type="entry name" value="NOP9"/>
</dbReference>
<comment type="caution">
    <text evidence="10">The sequence shown here is derived from an EMBL/GenBank/DDBJ whole genome shotgun (WGS) entry which is preliminary data.</text>
</comment>
<evidence type="ECO:0000313" key="10">
    <source>
        <dbReference type="EMBL" id="KAG9321463.1"/>
    </source>
</evidence>
<name>A0A9P7ZYV7_MORAP</name>
<feature type="compositionally biased region" description="Basic and acidic residues" evidence="7">
    <location>
        <begin position="1145"/>
        <end position="1169"/>
    </location>
</feature>
<dbReference type="Gene3D" id="1.20.58.70">
    <property type="match status" value="1"/>
</dbReference>
<gene>
    <name evidence="10" type="ORF">KVV02_003590</name>
</gene>
<reference evidence="10" key="1">
    <citation type="submission" date="2021-07" db="EMBL/GenBank/DDBJ databases">
        <title>Draft genome of Mortierella alpina, strain LL118, isolated from an aspen leaf litter sample.</title>
        <authorList>
            <person name="Yang S."/>
            <person name="Vinatzer B.A."/>
        </authorList>
    </citation>
    <scope>NUCLEOTIDE SEQUENCE</scope>
    <source>
        <strain evidence="10">LL118</strain>
    </source>
</reference>
<dbReference type="EMBL" id="JAIFTL010000203">
    <property type="protein sequence ID" value="KAG9321463.1"/>
    <property type="molecule type" value="Genomic_DNA"/>
</dbReference>
<dbReference type="InterPro" id="IPR010989">
    <property type="entry name" value="SNARE"/>
</dbReference>
<feature type="domain" description="PUM-HD" evidence="9">
    <location>
        <begin position="659"/>
        <end position="1012"/>
    </location>
</feature>
<sequence>MDRSAEFFATVESLRSRAQPHLSSDKRRLLSPIEQQAASQGQGPAKQKSEFAMMASLIGKDIHATAGKLQKLARLAKRKTLFDDRPVEISELMFIIKQDIAKLNKQIAHLQNHVKEHTSKTASNSKQALEHSSNVVVMLQSRLAAQTSTFKDVLELRTENMKATKDRREQFMFTTQQQSNTFSSDSPLYNLDRRPASNTSAPKDVLSLDLNTPSQNLQQQEQVQLVDANNQYIESRSTAIESIESTLHELGGIFQQLAQMVSEQRDMVQRIDANTDDIESNVTGAQTELLKYYSYVSSNRWLMVKVFAVLISSAVTLSVLSVFPSHTVYIMVAIAERRVRGSRGKKNKDKDVPQKAPDSNPGKAFQRTHQTTYDRKTEGADDQRPARPDRREQIDAAAIFGFIDPDVQQYFKGVEQTLDELNFETAEEQQLFLENVYTEVQGKELVLATDHSCSLVLEKLLRASNDFQLRVFFDKFNGNFLKLFTHRFASHVCQTLITLCADAVEREVRSNELKTKEELEVPQEDGVLLTAEEMILNMCRQTQEEFTALISDPFASHIIRVLLYVLAGRAVADDGSGKGNIRSKKSAKYNDANNSKTNAGAFRPTRLVPASFKDMLRTITSTLMNGLSDSIVRSLAVHQVANPVLQLLLEVLAKDDESAKDELVDKLLMDITREEEPGHKNSDRDAYVETLLRDQVGSHLLEKIMQVASPALFQKFYTSYFRGRLVKLSFHPIANYVIQQFFVHAKTPVQLEMMVEEVQHEFENFLQFGRPGVIRAVVEAAKNVGTCHKEVIRGLCDAFHTHTTIERKEFMHVVLHMETYDQLMERRDSQESTKAKFHPQGAVILQLLLQYPEEHSKIVVDSYFAQKEELMYAWTMDPVGSHVIEAFLTSPTLNLKVKRKILRSFLGKYHSMALDRYGGHTVDKCWAVSDIEMKEKIAAELLEHEQALSQSFHGKFILRNCKIDQFKRKKEEWVEREKGIERKKDMFKDILGDAVLATAHGKQQAAANDSELPAPNPKMAELGFGGGIAGVKTVTERKKKKKSKKSSEDADKMLIKDAEEENMVKEKYKSDEIDKLFKKRSHGESSGSKKRSSDDVEVASEDESESEESEQEDAPKKKKKKVSKDLESVLDAIDATKKKKKSKKSKSEDNEDKKKKGKKDKDSKRKFMS</sequence>
<feature type="compositionally biased region" description="Basic and acidic residues" evidence="7">
    <location>
        <begin position="1045"/>
        <end position="1076"/>
    </location>
</feature>
<feature type="compositionally biased region" description="Polar residues" evidence="7">
    <location>
        <begin position="177"/>
        <end position="187"/>
    </location>
</feature>
<dbReference type="InterPro" id="IPR000727">
    <property type="entry name" value="T_SNARE_dom"/>
</dbReference>
<evidence type="ECO:0000256" key="2">
    <source>
        <dbReference type="ARBA" id="ARBA00022737"/>
    </source>
</evidence>
<dbReference type="PANTHER" id="PTHR13102">
    <property type="entry name" value="NUCLEOLAR PROTEIN 9"/>
    <property type="match status" value="1"/>
</dbReference>
<dbReference type="GO" id="GO:0000447">
    <property type="term" value="P:endonucleolytic cleavage in ITS1 to separate SSU-rRNA from 5.8S rRNA and LSU-rRNA from tricistronic rRNA transcript (SSU-rRNA, 5.8S rRNA, LSU-rRNA)"/>
    <property type="evidence" value="ECO:0007669"/>
    <property type="project" value="TreeGrafter"/>
</dbReference>
<proteinExistence type="predicted"/>
<dbReference type="Gene3D" id="1.25.10.10">
    <property type="entry name" value="Leucine-rich Repeat Variant"/>
    <property type="match status" value="3"/>
</dbReference>
<dbReference type="InterPro" id="IPR011989">
    <property type="entry name" value="ARM-like"/>
</dbReference>
<dbReference type="GO" id="GO:0016192">
    <property type="term" value="P:vesicle-mediated transport"/>
    <property type="evidence" value="ECO:0007669"/>
    <property type="project" value="InterPro"/>
</dbReference>
<protein>
    <recommendedName>
        <fullName evidence="1">Nucleolar protein 9</fullName>
    </recommendedName>
    <alternativeName>
        <fullName evidence="4 5">Pumilio domain-containing protein NOP9</fullName>
    </alternativeName>
</protein>
<keyword evidence="2" id="KW-0677">Repeat</keyword>
<dbReference type="SMART" id="SM00397">
    <property type="entry name" value="t_SNARE"/>
    <property type="match status" value="1"/>
</dbReference>
<evidence type="ECO:0000259" key="9">
    <source>
        <dbReference type="PROSITE" id="PS50303"/>
    </source>
</evidence>
<dbReference type="InterPro" id="IPR033133">
    <property type="entry name" value="PUM-HD"/>
</dbReference>
<dbReference type="SUPFAM" id="SSF47661">
    <property type="entry name" value="t-snare proteins"/>
    <property type="match status" value="1"/>
</dbReference>
<evidence type="ECO:0000256" key="3">
    <source>
        <dbReference type="ARBA" id="ARBA00023242"/>
    </source>
</evidence>
<dbReference type="PROSITE" id="PS50302">
    <property type="entry name" value="PUM"/>
    <property type="match status" value="1"/>
</dbReference>
<dbReference type="InterPro" id="IPR001313">
    <property type="entry name" value="Pumilio_RNA-bd_rpt"/>
</dbReference>
<dbReference type="GO" id="GO:0000480">
    <property type="term" value="P:endonucleolytic cleavage in 5'-ETS of tricistronic rRNA transcript (SSU-rRNA, 5.8S rRNA, LSU-rRNA)"/>
    <property type="evidence" value="ECO:0007669"/>
    <property type="project" value="TreeGrafter"/>
</dbReference>
<feature type="region of interest" description="Disordered" evidence="7">
    <location>
        <begin position="341"/>
        <end position="389"/>
    </location>
</feature>
<dbReference type="Pfam" id="PF22493">
    <property type="entry name" value="PUF_NOP9"/>
    <property type="match status" value="1"/>
</dbReference>
<keyword evidence="3" id="KW-0539">Nucleus</keyword>
<dbReference type="PROSITE" id="PS50303">
    <property type="entry name" value="PUM_HD"/>
    <property type="match status" value="1"/>
</dbReference>
<feature type="domain" description="T-SNARE coiled-coil homology" evidence="8">
    <location>
        <begin position="230"/>
        <end position="292"/>
    </location>
</feature>
<evidence type="ECO:0000259" key="8">
    <source>
        <dbReference type="PROSITE" id="PS50192"/>
    </source>
</evidence>
<accession>A0A9P7ZYV7</accession>
<dbReference type="GO" id="GO:0003723">
    <property type="term" value="F:RNA binding"/>
    <property type="evidence" value="ECO:0007669"/>
    <property type="project" value="InterPro"/>
</dbReference>
<dbReference type="PANTHER" id="PTHR13102:SF0">
    <property type="entry name" value="NUCLEOLAR PROTEIN 9"/>
    <property type="match status" value="1"/>
</dbReference>
<evidence type="ECO:0000256" key="1">
    <source>
        <dbReference type="ARBA" id="ARBA00016427"/>
    </source>
</evidence>
<dbReference type="SMART" id="SM00025">
    <property type="entry name" value="Pumilio"/>
    <property type="match status" value="6"/>
</dbReference>
<dbReference type="GO" id="GO:0030686">
    <property type="term" value="C:90S preribosome"/>
    <property type="evidence" value="ECO:0007669"/>
    <property type="project" value="TreeGrafter"/>
</dbReference>
<feature type="compositionally biased region" description="Basic and acidic residues" evidence="7">
    <location>
        <begin position="372"/>
        <end position="389"/>
    </location>
</feature>
<evidence type="ECO:0000256" key="5">
    <source>
        <dbReference type="ARBA" id="ARBA00031929"/>
    </source>
</evidence>
<evidence type="ECO:0000313" key="11">
    <source>
        <dbReference type="Proteomes" id="UP000717515"/>
    </source>
</evidence>
<dbReference type="GO" id="GO:0000472">
    <property type="term" value="P:endonucleolytic cleavage to generate mature 5'-end of SSU-rRNA from (SSU-rRNA, 5.8S rRNA, LSU-rRNA)"/>
    <property type="evidence" value="ECO:0007669"/>
    <property type="project" value="TreeGrafter"/>
</dbReference>
<dbReference type="SUPFAM" id="SSF48371">
    <property type="entry name" value="ARM repeat"/>
    <property type="match status" value="1"/>
</dbReference>
<evidence type="ECO:0000256" key="6">
    <source>
        <dbReference type="PROSITE-ProRule" id="PRU00317"/>
    </source>
</evidence>
<feature type="region of interest" description="Disordered" evidence="7">
    <location>
        <begin position="1002"/>
        <end position="1169"/>
    </location>
</feature>
<evidence type="ECO:0000256" key="4">
    <source>
        <dbReference type="ARBA" id="ARBA00030932"/>
    </source>
</evidence>